<dbReference type="InterPro" id="IPR053195">
    <property type="entry name" value="Bax-like"/>
</dbReference>
<protein>
    <submittedName>
        <fullName evidence="3">Bax protein</fullName>
    </submittedName>
</protein>
<dbReference type="EMBL" id="CP048711">
    <property type="protein sequence ID" value="QIB65864.1"/>
    <property type="molecule type" value="Genomic_DNA"/>
</dbReference>
<dbReference type="KEGG" id="kim:G3T16_10985"/>
<evidence type="ECO:0000259" key="2">
    <source>
        <dbReference type="Pfam" id="PF01832"/>
    </source>
</evidence>
<evidence type="ECO:0000313" key="4">
    <source>
        <dbReference type="Proteomes" id="UP000477680"/>
    </source>
</evidence>
<reference evidence="3 4" key="1">
    <citation type="submission" date="2020-02" db="EMBL/GenBank/DDBJ databases">
        <title>Genome sequencing for Kineobactrum sp. M2.</title>
        <authorList>
            <person name="Park S.-J."/>
        </authorList>
    </citation>
    <scope>NUCLEOTIDE SEQUENCE [LARGE SCALE GENOMIC DNA]</scope>
    <source>
        <strain evidence="3 4">M2</strain>
    </source>
</reference>
<dbReference type="Pfam" id="PF01832">
    <property type="entry name" value="Glucosaminidase"/>
    <property type="match status" value="1"/>
</dbReference>
<dbReference type="Proteomes" id="UP000477680">
    <property type="component" value="Chromosome"/>
</dbReference>
<evidence type="ECO:0000256" key="1">
    <source>
        <dbReference type="SAM" id="Phobius"/>
    </source>
</evidence>
<feature type="domain" description="Mannosyl-glycoprotein endo-beta-N-acetylglucosamidase-like" evidence="2">
    <location>
        <begin position="119"/>
        <end position="253"/>
    </location>
</feature>
<name>A0A6C0U8K1_9GAMM</name>
<keyword evidence="1" id="KW-0812">Transmembrane</keyword>
<gene>
    <name evidence="3" type="ORF">G3T16_10985</name>
</gene>
<keyword evidence="1" id="KW-0472">Membrane</keyword>
<dbReference type="PANTHER" id="PTHR40572">
    <property type="entry name" value="PROTEIN BAX"/>
    <property type="match status" value="1"/>
</dbReference>
<feature type="transmembrane region" description="Helical" evidence="1">
    <location>
        <begin position="16"/>
        <end position="35"/>
    </location>
</feature>
<dbReference type="AlphaFoldDB" id="A0A6C0U8K1"/>
<dbReference type="PANTHER" id="PTHR40572:SF1">
    <property type="entry name" value="PROTEIN BAX"/>
    <property type="match status" value="1"/>
</dbReference>
<keyword evidence="1" id="KW-1133">Transmembrane helix</keyword>
<proteinExistence type="predicted"/>
<sequence length="265" mass="30392">MEQDEQTQRYQFGRRTWSIAIGVVLMVCACLWYMLRDTSSNLPDFSRFEQTSELKTAFFSYLEPIVERQNEALREQRSALKTIAAEFEADGSIGLYHRWRLNRLAETYGVPEGLDTGKTIQTLLLRIDIVPLELAAVQAAKESAWGRSRFAVQANNLFGHWCFTPGCGVVPSNRGAGQHHELKAYDSVSEAIANYMLNLNTHPKYLKFRQLRAQLREAEERLSGMALAEGLLYYSERREAYIREIKAMIGQYREFTSETEGRAQT</sequence>
<dbReference type="InterPro" id="IPR002901">
    <property type="entry name" value="MGlyc_endo_b_GlcNAc-like_dom"/>
</dbReference>
<dbReference type="GO" id="GO:0004040">
    <property type="term" value="F:amidase activity"/>
    <property type="evidence" value="ECO:0007669"/>
    <property type="project" value="InterPro"/>
</dbReference>
<dbReference type="RefSeq" id="WP_163495305.1">
    <property type="nucleotide sequence ID" value="NZ_CP048711.1"/>
</dbReference>
<dbReference type="Gene3D" id="1.10.530.10">
    <property type="match status" value="1"/>
</dbReference>
<organism evidence="3 4">
    <name type="scientific">Kineobactrum salinum</name>
    <dbReference type="NCBI Taxonomy" id="2708301"/>
    <lineage>
        <taxon>Bacteria</taxon>
        <taxon>Pseudomonadati</taxon>
        <taxon>Pseudomonadota</taxon>
        <taxon>Gammaproteobacteria</taxon>
        <taxon>Cellvibrionales</taxon>
        <taxon>Halieaceae</taxon>
        <taxon>Kineobactrum</taxon>
    </lineage>
</organism>
<accession>A0A6C0U8K1</accession>
<keyword evidence="4" id="KW-1185">Reference proteome</keyword>
<evidence type="ECO:0000313" key="3">
    <source>
        <dbReference type="EMBL" id="QIB65864.1"/>
    </source>
</evidence>